<dbReference type="KEGG" id="anr:Ana3638_19475"/>
<feature type="domain" description="GerMN" evidence="1">
    <location>
        <begin position="215"/>
        <end position="306"/>
    </location>
</feature>
<dbReference type="AlphaFoldDB" id="A0A6P1TTB6"/>
<evidence type="ECO:0000313" key="2">
    <source>
        <dbReference type="EMBL" id="QHQ62685.1"/>
    </source>
</evidence>
<dbReference type="RefSeq" id="WP_161839506.1">
    <property type="nucleotide sequence ID" value="NZ_CP048000.1"/>
</dbReference>
<name>A0A6P1TTB6_9FIRM</name>
<organism evidence="2 3">
    <name type="scientific">Anaerocolumna sedimenticola</name>
    <dbReference type="NCBI Taxonomy" id="2696063"/>
    <lineage>
        <taxon>Bacteria</taxon>
        <taxon>Bacillati</taxon>
        <taxon>Bacillota</taxon>
        <taxon>Clostridia</taxon>
        <taxon>Lachnospirales</taxon>
        <taxon>Lachnospiraceae</taxon>
        <taxon>Anaerocolumna</taxon>
    </lineage>
</organism>
<evidence type="ECO:0000313" key="3">
    <source>
        <dbReference type="Proteomes" id="UP000464314"/>
    </source>
</evidence>
<sequence length="326" mass="36576">MMKEKEIKFKKNKINLISLTVVLIITALLGACSKKVEDTNAVKTDEPEYYLYFIDKNETKIVAEPYQPIATTKEELVKEYMEALGKEPKDFSLKSAKPAKLIVEDFSFNEDNGLSIDFNSAYNNLTGISEVLCRACIVKTLCQIDRVDDVEFYVDGQPLKGLNDQPISFMKADDFIDDTSAENVYVTVYFANEKGDKLVGTNLKIHTLDGNVSIEKLILESLIAGPTGIKNIEENLKKTIPDGAELINASTKDGICYVDFNEKFLNKVSGIKDEVVIYSIVNSLVELSTINKVQFTINGEVKKNYREDLSLDNLFERNLDLVEGSK</sequence>
<accession>A0A6P1TTB6</accession>
<dbReference type="Pfam" id="PF10646">
    <property type="entry name" value="Germane"/>
    <property type="match status" value="2"/>
</dbReference>
<feature type="domain" description="GerMN" evidence="1">
    <location>
        <begin position="77"/>
        <end position="163"/>
    </location>
</feature>
<proteinExistence type="predicted"/>
<keyword evidence="3" id="KW-1185">Reference proteome</keyword>
<reference evidence="2 3" key="1">
    <citation type="submission" date="2020-01" db="EMBL/GenBank/DDBJ databases">
        <title>Genome analysis of Anaerocolumna sp. CBA3638.</title>
        <authorList>
            <person name="Kim J."/>
            <person name="Roh S.W."/>
        </authorList>
    </citation>
    <scope>NUCLEOTIDE SEQUENCE [LARGE SCALE GENOMIC DNA]</scope>
    <source>
        <strain evidence="2 3">CBA3638</strain>
    </source>
</reference>
<dbReference type="Proteomes" id="UP000464314">
    <property type="component" value="Chromosome"/>
</dbReference>
<protein>
    <recommendedName>
        <fullName evidence="1">GerMN domain-containing protein</fullName>
    </recommendedName>
</protein>
<gene>
    <name evidence="2" type="ORF">Ana3638_19475</name>
</gene>
<evidence type="ECO:0000259" key="1">
    <source>
        <dbReference type="SMART" id="SM00909"/>
    </source>
</evidence>
<dbReference type="EMBL" id="CP048000">
    <property type="protein sequence ID" value="QHQ62685.1"/>
    <property type="molecule type" value="Genomic_DNA"/>
</dbReference>
<dbReference type="InterPro" id="IPR019606">
    <property type="entry name" value="GerMN"/>
</dbReference>
<dbReference type="PROSITE" id="PS51257">
    <property type="entry name" value="PROKAR_LIPOPROTEIN"/>
    <property type="match status" value="1"/>
</dbReference>
<dbReference type="SMART" id="SM00909">
    <property type="entry name" value="Germane"/>
    <property type="match status" value="2"/>
</dbReference>